<dbReference type="InterPro" id="IPR001870">
    <property type="entry name" value="B30.2/SPRY"/>
</dbReference>
<dbReference type="GeneID" id="54415561"/>
<dbReference type="Pfam" id="PF00622">
    <property type="entry name" value="SPRY"/>
    <property type="match status" value="1"/>
</dbReference>
<keyword evidence="3" id="KW-1133">Transmembrane helix</keyword>
<dbReference type="RefSeq" id="XP_033535309.1">
    <property type="nucleotide sequence ID" value="XM_033674991.1"/>
</dbReference>
<dbReference type="SMART" id="SM00668">
    <property type="entry name" value="CTLH"/>
    <property type="match status" value="1"/>
</dbReference>
<dbReference type="SMART" id="SM00449">
    <property type="entry name" value="SPRY"/>
    <property type="match status" value="1"/>
</dbReference>
<keyword evidence="3" id="KW-0472">Membrane</keyword>
<feature type="transmembrane region" description="Helical" evidence="3">
    <location>
        <begin position="27"/>
        <end position="47"/>
    </location>
</feature>
<evidence type="ECO:0000256" key="1">
    <source>
        <dbReference type="ARBA" id="ARBA00002343"/>
    </source>
</evidence>
<dbReference type="OrthoDB" id="25503at2759"/>
<reference evidence="8" key="2">
    <citation type="submission" date="2020-04" db="EMBL/GenBank/DDBJ databases">
        <authorList>
            <consortium name="NCBI Genome Project"/>
        </authorList>
    </citation>
    <scope>NUCLEOTIDE SEQUENCE</scope>
    <source>
        <strain evidence="8">CBS 781.70</strain>
    </source>
</reference>
<gene>
    <name evidence="6 8" type="ORF">P152DRAFT_288535</name>
</gene>
<dbReference type="Gene3D" id="2.60.120.920">
    <property type="match status" value="1"/>
</dbReference>
<reference evidence="8" key="3">
    <citation type="submission" date="2025-04" db="UniProtKB">
        <authorList>
            <consortium name="RefSeq"/>
        </authorList>
    </citation>
    <scope>IDENTIFICATION</scope>
    <source>
        <strain evidence="8">CBS 781.70</strain>
    </source>
</reference>
<protein>
    <submittedName>
        <fullName evidence="6 8">SPRY-domain-containing protein</fullName>
    </submittedName>
</protein>
<dbReference type="InterPro" id="IPR043136">
    <property type="entry name" value="B30.2/SPRY_sf"/>
</dbReference>
<dbReference type="InterPro" id="IPR013320">
    <property type="entry name" value="ConA-like_dom_sf"/>
</dbReference>
<dbReference type="InterPro" id="IPR050618">
    <property type="entry name" value="Ubq-SigPath_Reg"/>
</dbReference>
<feature type="domain" description="CTLH" evidence="5">
    <location>
        <begin position="234"/>
        <end position="291"/>
    </location>
</feature>
<accession>A0A6G1G6L2</accession>
<dbReference type="SMART" id="SM00667">
    <property type="entry name" value="LisH"/>
    <property type="match status" value="1"/>
</dbReference>
<feature type="region of interest" description="Disordered" evidence="2">
    <location>
        <begin position="332"/>
        <end position="358"/>
    </location>
</feature>
<evidence type="ECO:0000259" key="4">
    <source>
        <dbReference type="PROSITE" id="PS50188"/>
    </source>
</evidence>
<evidence type="ECO:0000313" key="7">
    <source>
        <dbReference type="Proteomes" id="UP000504638"/>
    </source>
</evidence>
<dbReference type="Proteomes" id="UP000504638">
    <property type="component" value="Unplaced"/>
</dbReference>
<dbReference type="PROSITE" id="PS50188">
    <property type="entry name" value="B302_SPRY"/>
    <property type="match status" value="1"/>
</dbReference>
<dbReference type="InterPro" id="IPR006594">
    <property type="entry name" value="LisH"/>
</dbReference>
<keyword evidence="3" id="KW-0812">Transmembrane</keyword>
<name>A0A6G1G6L2_9PEZI</name>
<dbReference type="InterPro" id="IPR013144">
    <property type="entry name" value="CRA_dom"/>
</dbReference>
<reference evidence="6 8" key="1">
    <citation type="submission" date="2020-01" db="EMBL/GenBank/DDBJ databases">
        <authorList>
            <consortium name="DOE Joint Genome Institute"/>
            <person name="Haridas S."/>
            <person name="Albert R."/>
            <person name="Binder M."/>
            <person name="Bloem J."/>
            <person name="Labutti K."/>
            <person name="Salamov A."/>
            <person name="Andreopoulos B."/>
            <person name="Baker S.E."/>
            <person name="Barry K."/>
            <person name="Bills G."/>
            <person name="Bluhm B.H."/>
            <person name="Cannon C."/>
            <person name="Castanera R."/>
            <person name="Culley D.E."/>
            <person name="Daum C."/>
            <person name="Ezra D."/>
            <person name="Gonzalez J.B."/>
            <person name="Henrissat B."/>
            <person name="Kuo A."/>
            <person name="Liang C."/>
            <person name="Lipzen A."/>
            <person name="Lutzoni F."/>
            <person name="Magnuson J."/>
            <person name="Mondo S."/>
            <person name="Nolan M."/>
            <person name="Ohm R."/>
            <person name="Pangilinan J."/>
            <person name="Park H.-J."/>
            <person name="Ramirez L."/>
            <person name="Alfaro M."/>
            <person name="Sun H."/>
            <person name="Tritt A."/>
            <person name="Yoshinaga Y."/>
            <person name="Zwiers L.-H."/>
            <person name="Turgeon B.G."/>
            <person name="Goodwin S.B."/>
            <person name="Spatafora J.W."/>
            <person name="Crous P.W."/>
            <person name="Grigoriev I.V."/>
        </authorList>
    </citation>
    <scope>NUCLEOTIDE SEQUENCE</scope>
    <source>
        <strain evidence="6 8">CBS 781.70</strain>
    </source>
</reference>
<dbReference type="PANTHER" id="PTHR12864">
    <property type="entry name" value="RAN BINDING PROTEIN 9-RELATED"/>
    <property type="match status" value="1"/>
</dbReference>
<feature type="domain" description="B30.2/SPRY" evidence="4">
    <location>
        <begin position="1"/>
        <end position="148"/>
    </location>
</feature>
<dbReference type="InterPro" id="IPR003877">
    <property type="entry name" value="SPRY_dom"/>
</dbReference>
<evidence type="ECO:0000313" key="8">
    <source>
        <dbReference type="RefSeq" id="XP_033535309.1"/>
    </source>
</evidence>
<comment type="function">
    <text evidence="1">Involved in the proteasome-dependent degradation of fructose-1,6-bisphosphatase.</text>
</comment>
<dbReference type="PROSITE" id="PS50897">
    <property type="entry name" value="CTLH"/>
    <property type="match status" value="1"/>
</dbReference>
<dbReference type="SMART" id="SM00757">
    <property type="entry name" value="CRA"/>
    <property type="match status" value="1"/>
</dbReference>
<dbReference type="SUPFAM" id="SSF49899">
    <property type="entry name" value="Concanavalin A-like lectins/glucanases"/>
    <property type="match status" value="1"/>
</dbReference>
<dbReference type="EMBL" id="ML975154">
    <property type="protein sequence ID" value="KAF1813678.1"/>
    <property type="molecule type" value="Genomic_DNA"/>
</dbReference>
<evidence type="ECO:0000259" key="5">
    <source>
        <dbReference type="PROSITE" id="PS50897"/>
    </source>
</evidence>
<dbReference type="Pfam" id="PF10607">
    <property type="entry name" value="CTLH"/>
    <property type="match status" value="1"/>
</dbReference>
<sequence length="468" mass="52258">MCYFPSILSFYLLSLVRWGFLYSPRRVFYLGIALLTPLSYSTIAIGFSGPRVTLNRLPGWESESWAYHGDDGHAFCCTHSGKEYGPKYSTLDVIGCGVNFRTGCAFYTKNGVYLGTAFKDIRHERLYPSVGMKKPGEHLRVNFGQTPFVFDIDSMVEKERRHIQEEINKTSVERLNPPLGEDALIHQLVAQYLAHDGYVETAKAFAAEVRTESQALAEGSAISTKNLEPEEDVDAINRQKIRIAILQGDIDRALKLTNTYFPTVLRDNENIYFKLKCRKFIEMIRRCADLHDSPIASKRAVPRAVPAASNGHTPSDPYEDVFDHQMELDEQLGASPNGSRAASGRRRNGPGPDLYPDAMDVSAETSTAIPREVSHNQMLSETIGYGQQLMAEFQGDVRREVRRALDDTFALIAYPDPRESPVAELMAEGGRGPVAEELNGAVLGMFSSLSPLLLLRLRLLLLLFSLLL</sequence>
<dbReference type="PROSITE" id="PS50896">
    <property type="entry name" value="LISH"/>
    <property type="match status" value="1"/>
</dbReference>
<dbReference type="InterPro" id="IPR024964">
    <property type="entry name" value="CTLH/CRA"/>
</dbReference>
<feature type="compositionally biased region" description="Low complexity" evidence="2">
    <location>
        <begin position="333"/>
        <end position="342"/>
    </location>
</feature>
<evidence type="ECO:0000256" key="2">
    <source>
        <dbReference type="SAM" id="MobiDB-lite"/>
    </source>
</evidence>
<feature type="region of interest" description="Disordered" evidence="2">
    <location>
        <begin position="301"/>
        <end position="320"/>
    </location>
</feature>
<proteinExistence type="predicted"/>
<evidence type="ECO:0000256" key="3">
    <source>
        <dbReference type="SAM" id="Phobius"/>
    </source>
</evidence>
<evidence type="ECO:0000313" key="6">
    <source>
        <dbReference type="EMBL" id="KAF1813678.1"/>
    </source>
</evidence>
<dbReference type="AlphaFoldDB" id="A0A6G1G6L2"/>
<organism evidence="6">
    <name type="scientific">Eremomyces bilateralis CBS 781.70</name>
    <dbReference type="NCBI Taxonomy" id="1392243"/>
    <lineage>
        <taxon>Eukaryota</taxon>
        <taxon>Fungi</taxon>
        <taxon>Dikarya</taxon>
        <taxon>Ascomycota</taxon>
        <taxon>Pezizomycotina</taxon>
        <taxon>Dothideomycetes</taxon>
        <taxon>Dothideomycetes incertae sedis</taxon>
        <taxon>Eremomycetales</taxon>
        <taxon>Eremomycetaceae</taxon>
        <taxon>Eremomyces</taxon>
    </lineage>
</organism>
<keyword evidence="7" id="KW-1185">Reference proteome</keyword>
<dbReference type="InterPro" id="IPR006595">
    <property type="entry name" value="CTLH_C"/>
</dbReference>